<organism evidence="3 4">
    <name type="scientific">Diplodia intermedia</name>
    <dbReference type="NCBI Taxonomy" id="856260"/>
    <lineage>
        <taxon>Eukaryota</taxon>
        <taxon>Fungi</taxon>
        <taxon>Dikarya</taxon>
        <taxon>Ascomycota</taxon>
        <taxon>Pezizomycotina</taxon>
        <taxon>Dothideomycetes</taxon>
        <taxon>Dothideomycetes incertae sedis</taxon>
        <taxon>Botryosphaeriales</taxon>
        <taxon>Botryosphaeriaceae</taxon>
        <taxon>Diplodia</taxon>
    </lineage>
</organism>
<dbReference type="Pfam" id="PF11807">
    <property type="entry name" value="UstYa"/>
    <property type="match status" value="1"/>
</dbReference>
<comment type="similarity">
    <text evidence="1">Belongs to the ustYa family.</text>
</comment>
<name>A0ABR3TMT9_9PEZI</name>
<feature type="region of interest" description="Disordered" evidence="2">
    <location>
        <begin position="1"/>
        <end position="36"/>
    </location>
</feature>
<proteinExistence type="inferred from homology"/>
<gene>
    <name evidence="3" type="ORF">SLS58_006551</name>
</gene>
<evidence type="ECO:0000313" key="3">
    <source>
        <dbReference type="EMBL" id="KAL1640935.1"/>
    </source>
</evidence>
<sequence>MSPHQNPGPQPPAFSSGCHDPPSTPPSFPDATTGGGRQSIFFRTSTALAYISVGLIIGYLCRNPEPTLSAYGIVPARPVPDAIFTDRHDVEFRPDWDFIGNSDAADKHWRELLGAADSVFADDERASEEDRFGGEAAAYRANEYVLTPLRQLRCLNAIRVRLGADVGDAGAADDHDKTMTEYCLEYLRLTAVCGEYWTVEPRLLPEPARAGGELYAAEFGWGLRHSCVDWQGLSRWRDARAAERHDATQPP</sequence>
<accession>A0ABR3TMT9</accession>
<keyword evidence="4" id="KW-1185">Reference proteome</keyword>
<evidence type="ECO:0000256" key="2">
    <source>
        <dbReference type="SAM" id="MobiDB-lite"/>
    </source>
</evidence>
<dbReference type="Proteomes" id="UP001521184">
    <property type="component" value="Unassembled WGS sequence"/>
</dbReference>
<dbReference type="InterPro" id="IPR021765">
    <property type="entry name" value="UstYa-like"/>
</dbReference>
<protein>
    <submittedName>
        <fullName evidence="3">Uncharacterized protein</fullName>
    </submittedName>
</protein>
<feature type="compositionally biased region" description="Pro residues" evidence="2">
    <location>
        <begin position="1"/>
        <end position="12"/>
    </location>
</feature>
<evidence type="ECO:0000256" key="1">
    <source>
        <dbReference type="ARBA" id="ARBA00035112"/>
    </source>
</evidence>
<dbReference type="EMBL" id="JAKEKT020000045">
    <property type="protein sequence ID" value="KAL1640935.1"/>
    <property type="molecule type" value="Genomic_DNA"/>
</dbReference>
<reference evidence="3 4" key="1">
    <citation type="journal article" date="2023" name="Plant Dis.">
        <title>First Report of Diplodia intermedia Causing Canker and Dieback Diseases on Apple Trees in Canada.</title>
        <authorList>
            <person name="Ellouze W."/>
            <person name="Ilyukhin E."/>
            <person name="Sulman M."/>
            <person name="Ali S."/>
        </authorList>
    </citation>
    <scope>NUCLEOTIDE SEQUENCE [LARGE SCALE GENOMIC DNA]</scope>
    <source>
        <strain evidence="3 4">M45-28</strain>
    </source>
</reference>
<comment type="caution">
    <text evidence="3">The sequence shown here is derived from an EMBL/GenBank/DDBJ whole genome shotgun (WGS) entry which is preliminary data.</text>
</comment>
<evidence type="ECO:0000313" key="4">
    <source>
        <dbReference type="Proteomes" id="UP001521184"/>
    </source>
</evidence>